<feature type="non-terminal residue" evidence="1">
    <location>
        <position position="1"/>
    </location>
</feature>
<protein>
    <submittedName>
        <fullName evidence="1">Uncharacterized protein</fullName>
    </submittedName>
</protein>
<sequence>LYVQIILIYGDPNSETSPDALKSLLSKSDLSDFDVNPFLEEKDDQDDKPLTQDFIDELDITTDPIIHQSPSGVALFGSP</sequence>
<accession>A0A821CM79</accession>
<dbReference type="Proteomes" id="UP000663862">
    <property type="component" value="Unassembled WGS sequence"/>
</dbReference>
<organism evidence="1 2">
    <name type="scientific">Rotaria socialis</name>
    <dbReference type="NCBI Taxonomy" id="392032"/>
    <lineage>
        <taxon>Eukaryota</taxon>
        <taxon>Metazoa</taxon>
        <taxon>Spiralia</taxon>
        <taxon>Gnathifera</taxon>
        <taxon>Rotifera</taxon>
        <taxon>Eurotatoria</taxon>
        <taxon>Bdelloidea</taxon>
        <taxon>Philodinida</taxon>
        <taxon>Philodinidae</taxon>
        <taxon>Rotaria</taxon>
    </lineage>
</organism>
<evidence type="ECO:0000313" key="1">
    <source>
        <dbReference type="EMBL" id="CAF4608568.1"/>
    </source>
</evidence>
<reference evidence="1" key="1">
    <citation type="submission" date="2021-02" db="EMBL/GenBank/DDBJ databases">
        <authorList>
            <person name="Nowell W R."/>
        </authorList>
    </citation>
    <scope>NUCLEOTIDE SEQUENCE</scope>
</reference>
<name>A0A821CM79_9BILA</name>
<gene>
    <name evidence="1" type="ORF">TSG867_LOCUS28285</name>
</gene>
<proteinExistence type="predicted"/>
<dbReference type="EMBL" id="CAJOBQ010003506">
    <property type="protein sequence ID" value="CAF4608568.1"/>
    <property type="molecule type" value="Genomic_DNA"/>
</dbReference>
<dbReference type="AlphaFoldDB" id="A0A821CM79"/>
<comment type="caution">
    <text evidence="1">The sequence shown here is derived from an EMBL/GenBank/DDBJ whole genome shotgun (WGS) entry which is preliminary data.</text>
</comment>
<evidence type="ECO:0000313" key="2">
    <source>
        <dbReference type="Proteomes" id="UP000663862"/>
    </source>
</evidence>